<dbReference type="NCBIfam" id="TIGR03998">
    <property type="entry name" value="thiol_BshC"/>
    <property type="match status" value="1"/>
</dbReference>
<accession>A0A1N7PDM2</accession>
<dbReference type="Proteomes" id="UP000186026">
    <property type="component" value="Unassembled WGS sequence"/>
</dbReference>
<comment type="similarity">
    <text evidence="2">Belongs to the BshC family.</text>
</comment>
<dbReference type="RefSeq" id="WP_076502588.1">
    <property type="nucleotide sequence ID" value="NZ_FTOP01000015.1"/>
</dbReference>
<proteinExistence type="inferred from homology"/>
<evidence type="ECO:0000259" key="4">
    <source>
        <dbReference type="Pfam" id="PF24850"/>
    </source>
</evidence>
<dbReference type="InterPro" id="IPR055399">
    <property type="entry name" value="CC_BshC"/>
</dbReference>
<organism evidence="5 6">
    <name type="scientific">Belliella pelovolcani</name>
    <dbReference type="NCBI Taxonomy" id="529505"/>
    <lineage>
        <taxon>Bacteria</taxon>
        <taxon>Pseudomonadati</taxon>
        <taxon>Bacteroidota</taxon>
        <taxon>Cytophagia</taxon>
        <taxon>Cytophagales</taxon>
        <taxon>Cyclobacteriaceae</taxon>
        <taxon>Belliella</taxon>
    </lineage>
</organism>
<evidence type="ECO:0000313" key="6">
    <source>
        <dbReference type="Proteomes" id="UP000186026"/>
    </source>
</evidence>
<dbReference type="AlphaFoldDB" id="A0A1N7PDM2"/>
<dbReference type="HAMAP" id="MF_01867">
    <property type="entry name" value="BshC"/>
    <property type="match status" value="1"/>
</dbReference>
<feature type="domain" description="Bacillithiol biosynthesis BshC N-terminal Rossmann-like" evidence="3">
    <location>
        <begin position="15"/>
        <end position="362"/>
    </location>
</feature>
<keyword evidence="1 2" id="KW-0436">Ligase</keyword>
<evidence type="ECO:0000259" key="3">
    <source>
        <dbReference type="Pfam" id="PF10079"/>
    </source>
</evidence>
<dbReference type="EC" id="6.-.-.-" evidence="2"/>
<dbReference type="InterPro" id="IPR055398">
    <property type="entry name" value="Rossmann-like_BshC"/>
</dbReference>
<dbReference type="EMBL" id="FTOP01000015">
    <property type="protein sequence ID" value="SIT08636.1"/>
    <property type="molecule type" value="Genomic_DNA"/>
</dbReference>
<dbReference type="Pfam" id="PF24850">
    <property type="entry name" value="CC_BshC"/>
    <property type="match status" value="1"/>
</dbReference>
<dbReference type="GO" id="GO:0016874">
    <property type="term" value="F:ligase activity"/>
    <property type="evidence" value="ECO:0007669"/>
    <property type="project" value="UniProtKB-UniRule"/>
</dbReference>
<evidence type="ECO:0000313" key="5">
    <source>
        <dbReference type="EMBL" id="SIT08636.1"/>
    </source>
</evidence>
<dbReference type="OrthoDB" id="9765151at2"/>
<protein>
    <recommendedName>
        <fullName evidence="2">Putative cysteine ligase BshC</fullName>
        <ecNumber evidence="2">6.-.-.-</ecNumber>
    </recommendedName>
</protein>
<reference evidence="6" key="1">
    <citation type="submission" date="2017-01" db="EMBL/GenBank/DDBJ databases">
        <authorList>
            <person name="Varghese N."/>
            <person name="Submissions S."/>
        </authorList>
    </citation>
    <scope>NUCLEOTIDE SEQUENCE [LARGE SCALE GENOMIC DNA]</scope>
    <source>
        <strain evidence="6">DSM 46698</strain>
    </source>
</reference>
<dbReference type="Pfam" id="PF10079">
    <property type="entry name" value="Rossmann-like_BshC"/>
    <property type="match status" value="1"/>
</dbReference>
<evidence type="ECO:0000256" key="1">
    <source>
        <dbReference type="ARBA" id="ARBA00022598"/>
    </source>
</evidence>
<keyword evidence="6" id="KW-1185">Reference proteome</keyword>
<dbReference type="InterPro" id="IPR011199">
    <property type="entry name" value="Bacillithiol_biosynth_BshC"/>
</dbReference>
<dbReference type="STRING" id="529505.SAMN05421761_11587"/>
<sequence length="522" mass="60112">MIKATVEPACTGQFSQLFLDYLAEKNELREFYSHFPKIENFEKLIAAKQFSQSNREILVEALERQYAGIDLTDASLAQIKSLGEAHTFTVTTGHQLNLFTGPLYFIYKIVSTINLAKQLKSKYPKYHFVPVYWMGAEDHDFDEVNYFKLDGKKYQWHTNQQGAVGEFEIDDSFREFLKTVPFAHQVFKDAYLSSKTVAEAARKYVHTLFAAEGLVIIDGNDVALKKLLIPVVESDLVDHIPFQKANEKTAALEQLGYKSQVFPREINFFYMDKGVRERIEKVGGQYQVLNTSMVYSESEIKDLIQSHPERFSPNVVLRPLYQEMILPNIAYLGGPAEVAYWFQLKGVFEYYQVPFPAVMPRNFAVILEPLAQKKQEQLGLSDMELFLDFEAWKKAHVAQNAILDIRLAEEKQQLTMLMTVASQRAVKVDATLESAFEAAKVRTIKILDHLAGKVRKAEERRLATDLNRMQTLKQMMYPDGNQQERVENMMKFYLADEGFIAKLLANFDPLDFNYLILKLENE</sequence>
<dbReference type="PIRSF" id="PIRSF012535">
    <property type="entry name" value="UCP012535"/>
    <property type="match status" value="1"/>
</dbReference>
<feature type="domain" description="Bacillithiol biosynthesis BshC C-terminal coiled-coil" evidence="4">
    <location>
        <begin position="364"/>
        <end position="519"/>
    </location>
</feature>
<evidence type="ECO:0000256" key="2">
    <source>
        <dbReference type="HAMAP-Rule" id="MF_01867"/>
    </source>
</evidence>
<name>A0A1N7PDM2_9BACT</name>
<gene>
    <name evidence="2" type="primary">bshC</name>
    <name evidence="5" type="ORF">SAMN05421761_11587</name>
</gene>